<evidence type="ECO:0000313" key="4">
    <source>
        <dbReference type="Proteomes" id="UP000095210"/>
    </source>
</evidence>
<reference evidence="4" key="1">
    <citation type="submission" date="2016-03" db="EMBL/GenBank/DDBJ databases">
        <title>Complete genome sequence of the type strain Actinoalloteichus hymeniacidonis DSM 45092.</title>
        <authorList>
            <person name="Schaffert L."/>
            <person name="Albersmeier A."/>
            <person name="Winkler A."/>
            <person name="Kalinowski J."/>
            <person name="Zotchev S."/>
            <person name="Ruckert C."/>
        </authorList>
    </citation>
    <scope>NUCLEOTIDE SEQUENCE [LARGE SCALE GENOMIC DNA]</scope>
    <source>
        <strain evidence="4">HPA177(T) (DSM 45092(T))</strain>
    </source>
</reference>
<protein>
    <recommendedName>
        <fullName evidence="2">Outer membrane channel protein CpnT-like N-terminal domain-containing protein</fullName>
    </recommendedName>
</protein>
<feature type="region of interest" description="Disordered" evidence="1">
    <location>
        <begin position="387"/>
        <end position="441"/>
    </location>
</feature>
<sequence length="441" mass="43695">MRPDQFGQDETAWGPWGSPEAQRVAAPAYSAAPTDSPNFEAPGVGDDGNQRSIAPIGIGLNPATPGGPSEPGGRPGPGGTGTGIGGPDGEQIAGGASSHLEYLSWISRELGVPDPVQEFFGPVVGRWNDMHEQAERWRKTAELVDEVALDVSGPLGGMDDGWTGKDAESFRTHIDQFGSASTSLSETMVSLAEALDTTADGIRQLVMDMVEVLAHGAESVSEAMVLPLEGEQRAAGYLQEMRGPIVEMYELVREVLQGLVQACEGFEGDTVFADIEMAHTYPGENWSFEMPGVEQGPPPEAIPSAAGGGGAAGGGAGGGGGAVGGGGGGAGGGFGGGAGLGGTGGPSGSSLAAGPGASTGYAVPTTSAPAAATAGVGGTGGAGGGMMMGGGGGMGGGGAQQSEDKDRKSSSRVVADATQLFGEPEPTVAPVIGADEEQQQN</sequence>
<feature type="compositionally biased region" description="Gly residues" evidence="1">
    <location>
        <begin position="69"/>
        <end position="88"/>
    </location>
</feature>
<dbReference type="Pfam" id="PF25547">
    <property type="entry name" value="WXG100_2"/>
    <property type="match status" value="1"/>
</dbReference>
<dbReference type="KEGG" id="ahm:TL08_24965"/>
<dbReference type="InterPro" id="IPR036689">
    <property type="entry name" value="ESAT-6-like_sf"/>
</dbReference>
<dbReference type="AlphaFoldDB" id="A0AAC9HV79"/>
<feature type="region of interest" description="Disordered" evidence="1">
    <location>
        <begin position="1"/>
        <end position="94"/>
    </location>
</feature>
<proteinExistence type="predicted"/>
<name>A0AAC9HV79_9PSEU</name>
<feature type="region of interest" description="Disordered" evidence="1">
    <location>
        <begin position="290"/>
        <end position="316"/>
    </location>
</feature>
<dbReference type="InterPro" id="IPR057746">
    <property type="entry name" value="CpnT-like_N"/>
</dbReference>
<dbReference type="Gene3D" id="1.10.287.1060">
    <property type="entry name" value="ESAT-6-like"/>
    <property type="match status" value="1"/>
</dbReference>
<organism evidence="3 4">
    <name type="scientific">Actinoalloteichus hymeniacidonis</name>
    <dbReference type="NCBI Taxonomy" id="340345"/>
    <lineage>
        <taxon>Bacteria</taxon>
        <taxon>Bacillati</taxon>
        <taxon>Actinomycetota</taxon>
        <taxon>Actinomycetes</taxon>
        <taxon>Pseudonocardiales</taxon>
        <taxon>Pseudonocardiaceae</taxon>
        <taxon>Actinoalloteichus</taxon>
    </lineage>
</organism>
<evidence type="ECO:0000313" key="3">
    <source>
        <dbReference type="EMBL" id="AOS65771.1"/>
    </source>
</evidence>
<dbReference type="RefSeq" id="WP_084643429.1">
    <property type="nucleotide sequence ID" value="NZ_CP014859.1"/>
</dbReference>
<evidence type="ECO:0000256" key="1">
    <source>
        <dbReference type="SAM" id="MobiDB-lite"/>
    </source>
</evidence>
<feature type="compositionally biased region" description="Gly residues" evidence="1">
    <location>
        <begin position="306"/>
        <end position="316"/>
    </location>
</feature>
<feature type="compositionally biased region" description="Gly residues" evidence="1">
    <location>
        <begin position="387"/>
        <end position="399"/>
    </location>
</feature>
<dbReference type="EMBL" id="CP014859">
    <property type="protein sequence ID" value="AOS65771.1"/>
    <property type="molecule type" value="Genomic_DNA"/>
</dbReference>
<evidence type="ECO:0000259" key="2">
    <source>
        <dbReference type="Pfam" id="PF25547"/>
    </source>
</evidence>
<gene>
    <name evidence="3" type="ORF">TL08_24965</name>
</gene>
<dbReference type="SUPFAM" id="SSF140453">
    <property type="entry name" value="EsxAB dimer-like"/>
    <property type="match status" value="1"/>
</dbReference>
<feature type="domain" description="Outer membrane channel protein CpnT-like N-terminal" evidence="2">
    <location>
        <begin position="128"/>
        <end position="217"/>
    </location>
</feature>
<keyword evidence="4" id="KW-1185">Reference proteome</keyword>
<accession>A0AAC9HV79</accession>
<dbReference type="Proteomes" id="UP000095210">
    <property type="component" value="Chromosome"/>
</dbReference>